<proteinExistence type="predicted"/>
<protein>
    <submittedName>
        <fullName evidence="1">Uncharacterized protein</fullName>
    </submittedName>
</protein>
<comment type="caution">
    <text evidence="1">The sequence shown here is derived from an EMBL/GenBank/DDBJ whole genome shotgun (WGS) entry which is preliminary data.</text>
</comment>
<evidence type="ECO:0000313" key="1">
    <source>
        <dbReference type="EMBL" id="KAA6390527.1"/>
    </source>
</evidence>
<dbReference type="AlphaFoldDB" id="A0A5J4W6P5"/>
<sequence length="231" mass="26722">MQLKQEIEDLAKTIISFADSYENSKEKKKIEKSDSESTPFLIEVTSSLQILQNQLKNNNAYKSVTQTPNLLQSLSILSNYKFGTHKSEQVDQQRLALRSSSRWCLYWIHFYGNEQDQSNLVNQGYGRVMSIIISTAGGAGEEQDKNIWCELRFIYLFLGALHEGRKCSPSFQPLPLLEQSMKEQMEEEGANEEVDAQMISSGFDLMRQVQFAKETILNHFVMNHFIHKRRR</sequence>
<organism evidence="1 2">
    <name type="scientific">Streblomastix strix</name>
    <dbReference type="NCBI Taxonomy" id="222440"/>
    <lineage>
        <taxon>Eukaryota</taxon>
        <taxon>Metamonada</taxon>
        <taxon>Preaxostyla</taxon>
        <taxon>Oxymonadida</taxon>
        <taxon>Streblomastigidae</taxon>
        <taxon>Streblomastix</taxon>
    </lineage>
</organism>
<gene>
    <name evidence="1" type="ORF">EZS28_013949</name>
</gene>
<reference evidence="1 2" key="1">
    <citation type="submission" date="2019-03" db="EMBL/GenBank/DDBJ databases">
        <title>Single cell metagenomics reveals metabolic interactions within the superorganism composed of flagellate Streblomastix strix and complex community of Bacteroidetes bacteria on its surface.</title>
        <authorList>
            <person name="Treitli S.C."/>
            <person name="Kolisko M."/>
            <person name="Husnik F."/>
            <person name="Keeling P."/>
            <person name="Hampl V."/>
        </authorList>
    </citation>
    <scope>NUCLEOTIDE SEQUENCE [LARGE SCALE GENOMIC DNA]</scope>
    <source>
        <strain evidence="1">ST1C</strain>
    </source>
</reference>
<evidence type="ECO:0000313" key="2">
    <source>
        <dbReference type="Proteomes" id="UP000324800"/>
    </source>
</evidence>
<accession>A0A5J4W6P5</accession>
<name>A0A5J4W6P5_9EUKA</name>
<dbReference type="Proteomes" id="UP000324800">
    <property type="component" value="Unassembled WGS sequence"/>
</dbReference>
<dbReference type="EMBL" id="SNRW01003190">
    <property type="protein sequence ID" value="KAA6390527.1"/>
    <property type="molecule type" value="Genomic_DNA"/>
</dbReference>